<proteinExistence type="predicted"/>
<dbReference type="AlphaFoldDB" id="A0A419V4K4"/>
<feature type="transmembrane region" description="Helical" evidence="1">
    <location>
        <begin position="50"/>
        <end position="73"/>
    </location>
</feature>
<evidence type="ECO:0000313" key="3">
    <source>
        <dbReference type="Proteomes" id="UP000285120"/>
    </source>
</evidence>
<accession>A0A419V4K4</accession>
<organism evidence="2 3">
    <name type="scientific">Sinobaca qinghaiensis</name>
    <dbReference type="NCBI Taxonomy" id="342944"/>
    <lineage>
        <taxon>Bacteria</taxon>
        <taxon>Bacillati</taxon>
        <taxon>Bacillota</taxon>
        <taxon>Bacilli</taxon>
        <taxon>Bacillales</taxon>
        <taxon>Sporolactobacillaceae</taxon>
        <taxon>Sinobaca</taxon>
    </lineage>
</organism>
<sequence length="189" mass="21231">MTIILRFFLFLFVLLNLALAGLVIAGLFQWQPALQAVETYFLQASYMSRSWWIGLITVCAWALICLLFLIPAFKPKKKPKKVKYINTTSSHGSIQVPMETVEDIAHRSAATKPGVRHVDVSCSRAGENVVTLNVTVSADERTNESYLSQEVEESIRHDVENYAEVTIKSLNLKVEGAEQSSQRSKQKVQ</sequence>
<comment type="caution">
    <text evidence="2">The sequence shown here is derived from an EMBL/GenBank/DDBJ whole genome shotgun (WGS) entry which is preliminary data.</text>
</comment>
<name>A0A419V4K4_9BACL</name>
<protein>
    <submittedName>
        <fullName evidence="2">Putative alkaline shock family protein YloU</fullName>
    </submittedName>
</protein>
<keyword evidence="1" id="KW-0472">Membrane</keyword>
<keyword evidence="3" id="KW-1185">Reference proteome</keyword>
<evidence type="ECO:0000313" key="2">
    <source>
        <dbReference type="EMBL" id="RKD73371.1"/>
    </source>
</evidence>
<evidence type="ECO:0000256" key="1">
    <source>
        <dbReference type="SAM" id="Phobius"/>
    </source>
</evidence>
<dbReference type="Proteomes" id="UP000285120">
    <property type="component" value="Unassembled WGS sequence"/>
</dbReference>
<dbReference type="NCBIfam" id="NF033218">
    <property type="entry name" value="anchor_AmaP"/>
    <property type="match status" value="1"/>
</dbReference>
<dbReference type="RefSeq" id="WP_170146874.1">
    <property type="nucleotide sequence ID" value="NZ_RAPK01000008.1"/>
</dbReference>
<reference evidence="2 3" key="1">
    <citation type="submission" date="2018-09" db="EMBL/GenBank/DDBJ databases">
        <title>Genomic Encyclopedia of Archaeal and Bacterial Type Strains, Phase II (KMG-II): from individual species to whole genera.</title>
        <authorList>
            <person name="Goeker M."/>
        </authorList>
    </citation>
    <scope>NUCLEOTIDE SEQUENCE [LARGE SCALE GENOMIC DNA]</scope>
    <source>
        <strain evidence="2 3">DSM 17008</strain>
    </source>
</reference>
<keyword evidence="1" id="KW-0812">Transmembrane</keyword>
<gene>
    <name evidence="2" type="ORF">ATL39_1664</name>
</gene>
<feature type="transmembrane region" description="Helical" evidence="1">
    <location>
        <begin position="7"/>
        <end position="30"/>
    </location>
</feature>
<keyword evidence="1" id="KW-1133">Transmembrane helix</keyword>
<dbReference type="EMBL" id="RAPK01000008">
    <property type="protein sequence ID" value="RKD73371.1"/>
    <property type="molecule type" value="Genomic_DNA"/>
</dbReference>